<organism evidence="2 3">
    <name type="scientific">Henosepilachna vigintioctopunctata</name>
    <dbReference type="NCBI Taxonomy" id="420089"/>
    <lineage>
        <taxon>Eukaryota</taxon>
        <taxon>Metazoa</taxon>
        <taxon>Ecdysozoa</taxon>
        <taxon>Arthropoda</taxon>
        <taxon>Hexapoda</taxon>
        <taxon>Insecta</taxon>
        <taxon>Pterygota</taxon>
        <taxon>Neoptera</taxon>
        <taxon>Endopterygota</taxon>
        <taxon>Coleoptera</taxon>
        <taxon>Polyphaga</taxon>
        <taxon>Cucujiformia</taxon>
        <taxon>Coccinelloidea</taxon>
        <taxon>Coccinellidae</taxon>
        <taxon>Epilachninae</taxon>
        <taxon>Epilachnini</taxon>
        <taxon>Henosepilachna</taxon>
    </lineage>
</organism>
<evidence type="ECO:0000313" key="3">
    <source>
        <dbReference type="Proteomes" id="UP001431783"/>
    </source>
</evidence>
<protein>
    <submittedName>
        <fullName evidence="2">Uncharacterized protein</fullName>
    </submittedName>
</protein>
<feature type="region of interest" description="Disordered" evidence="1">
    <location>
        <begin position="52"/>
        <end position="99"/>
    </location>
</feature>
<evidence type="ECO:0000313" key="2">
    <source>
        <dbReference type="EMBL" id="KAK9887638.1"/>
    </source>
</evidence>
<comment type="caution">
    <text evidence="2">The sequence shown here is derived from an EMBL/GenBank/DDBJ whole genome shotgun (WGS) entry which is preliminary data.</text>
</comment>
<name>A0AAW1V2P9_9CUCU</name>
<keyword evidence="3" id="KW-1185">Reference proteome</keyword>
<reference evidence="2 3" key="1">
    <citation type="submission" date="2023-03" db="EMBL/GenBank/DDBJ databases">
        <title>Genome insight into feeding habits of ladybird beetles.</title>
        <authorList>
            <person name="Li H.-S."/>
            <person name="Huang Y.-H."/>
            <person name="Pang H."/>
        </authorList>
    </citation>
    <scope>NUCLEOTIDE SEQUENCE [LARGE SCALE GENOMIC DNA]</scope>
    <source>
        <strain evidence="2">SYSU_2023b</strain>
        <tissue evidence="2">Whole body</tissue>
    </source>
</reference>
<dbReference type="AlphaFoldDB" id="A0AAW1V2P9"/>
<proteinExistence type="predicted"/>
<gene>
    <name evidence="2" type="ORF">WA026_023658</name>
</gene>
<dbReference type="Proteomes" id="UP001431783">
    <property type="component" value="Unassembled WGS sequence"/>
</dbReference>
<sequence>MAGRINDQTGGVIKVPANADMRHFHRALGVEETFLSKKTGPEYNTLRWRSPWTHQQKESEKRNWRSSSMANKDITGPRKPNNERMRQGNKQITQGPQLYERHYREWNGKCRGRPERQHPACLFKRVE</sequence>
<dbReference type="EMBL" id="JARQZJ010000117">
    <property type="protein sequence ID" value="KAK9887638.1"/>
    <property type="molecule type" value="Genomic_DNA"/>
</dbReference>
<evidence type="ECO:0000256" key="1">
    <source>
        <dbReference type="SAM" id="MobiDB-lite"/>
    </source>
</evidence>
<accession>A0AAW1V2P9</accession>